<keyword evidence="1" id="KW-0472">Membrane</keyword>
<name>A0A2H4R889_9EUKA</name>
<feature type="transmembrane region" description="Helical" evidence="1">
    <location>
        <begin position="62"/>
        <end position="88"/>
    </location>
</feature>
<accession>A0A2H4R889</accession>
<sequence length="97" mass="11542">MLFIVDFLLLVLVSYLFDPFWLLSLVLHYTIHVCKLCFVILRSSFPINFIWNTLRGNLLSTYYFTIINFMLIHVDMLIFICYLFFIILPTYVGYAPA</sequence>
<organism evidence="2">
    <name type="scientific">Picobiliphyte sp. MS584-11</name>
    <dbReference type="NCBI Taxonomy" id="1157699"/>
    <lineage>
        <taxon>Eukaryota</taxon>
        <taxon>Eukaryota incertae sedis</taxon>
        <taxon>Picozoa</taxon>
    </lineage>
</organism>
<keyword evidence="1" id="KW-1133">Transmembrane helix</keyword>
<proteinExistence type="predicted"/>
<dbReference type="EMBL" id="MG202007">
    <property type="protein sequence ID" value="ATY40871.1"/>
    <property type="molecule type" value="Genomic_DNA"/>
</dbReference>
<keyword evidence="2" id="KW-0496">Mitochondrion</keyword>
<evidence type="ECO:0000313" key="2">
    <source>
        <dbReference type="EMBL" id="ATY40871.1"/>
    </source>
</evidence>
<geneLocation type="mitochondrion" evidence="2"/>
<reference evidence="2" key="1">
    <citation type="journal article" date="2017" name="Curr. Biol.">
        <title>A New Lineage of Eukaryotes Illuminates Early Mitochondrial Genome Reduction.</title>
        <authorList>
            <person name="Janouskovec J."/>
            <person name="Tikhonenkov D.V."/>
            <person name="Burki F."/>
            <person name="Howe A.T."/>
            <person name="Rohwer F.L."/>
            <person name="Mylnikov A.P."/>
            <person name="Keeling P.J."/>
        </authorList>
    </citation>
    <scope>NUCLEOTIDE SEQUENCE</scope>
</reference>
<keyword evidence="1" id="KW-0812">Transmembrane</keyword>
<protein>
    <submittedName>
        <fullName evidence="2">Orf97</fullName>
    </submittedName>
</protein>
<evidence type="ECO:0000256" key="1">
    <source>
        <dbReference type="SAM" id="Phobius"/>
    </source>
</evidence>
<dbReference type="AlphaFoldDB" id="A0A2H4R889"/>
<gene>
    <name evidence="2" type="primary">orf97</name>
</gene>